<dbReference type="HOGENOM" id="CLU_3394882_0_0_9"/>
<protein>
    <submittedName>
        <fullName evidence="1">Uncharacterized protein</fullName>
    </submittedName>
</protein>
<sequence length="31" mass="3723">MPRGRSKERSETEEKYRTLKNAMLHSFLLLT</sequence>
<dbReference type="Proteomes" id="UP000002527">
    <property type="component" value="Chromosome"/>
</dbReference>
<reference evidence="1 2" key="1">
    <citation type="journal article" date="2004" name="Nucleic Acids Res.">
        <title>The genome sequence of Bacillus cereus ATCC 10987 reveals metabolic adaptations and a large plasmid related to Bacillus anthracis pXO1.</title>
        <authorList>
            <person name="Rasko D.A."/>
            <person name="Ravel J."/>
            <person name="Okstad O.A."/>
            <person name="Helgason E."/>
            <person name="Cer R.Z."/>
            <person name="Jiang L."/>
            <person name="Shores K.A."/>
            <person name="Fouts D.E."/>
            <person name="Tourasse N.J."/>
            <person name="Angiuoli S.V."/>
            <person name="Kolonay J."/>
            <person name="Nelson W.C."/>
            <person name="Kolsto A.-B."/>
            <person name="Fraser C.M."/>
            <person name="Read T.D."/>
        </authorList>
    </citation>
    <scope>NUCLEOTIDE SEQUENCE [LARGE SCALE GENOMIC DNA]</scope>
    <source>
        <strain evidence="2">ATCC 10987 / NRS 248</strain>
    </source>
</reference>
<organism evidence="1 2">
    <name type="scientific">Bacillus cereus (strain ATCC 10987 / NRS 248)</name>
    <dbReference type="NCBI Taxonomy" id="222523"/>
    <lineage>
        <taxon>Bacteria</taxon>
        <taxon>Bacillati</taxon>
        <taxon>Bacillota</taxon>
        <taxon>Bacilli</taxon>
        <taxon>Bacillales</taxon>
        <taxon>Bacillaceae</taxon>
        <taxon>Bacillus</taxon>
        <taxon>Bacillus cereus group</taxon>
    </lineage>
</organism>
<proteinExistence type="predicted"/>
<name>Q73BC5_BACC1</name>
<dbReference type="KEGG" id="bca:BCE_1494"/>
<gene>
    <name evidence="1" type="ordered locus">BCE_1494</name>
</gene>
<evidence type="ECO:0000313" key="2">
    <source>
        <dbReference type="Proteomes" id="UP000002527"/>
    </source>
</evidence>
<accession>Q73BC5</accession>
<dbReference type="AlphaFoldDB" id="Q73BC5"/>
<evidence type="ECO:0000313" key="1">
    <source>
        <dbReference type="EMBL" id="AAS40423.1"/>
    </source>
</evidence>
<dbReference type="EMBL" id="AE017194">
    <property type="protein sequence ID" value="AAS40423.1"/>
    <property type="molecule type" value="Genomic_DNA"/>
</dbReference>